<name>A0A5C5XDY3_9PLAN</name>
<keyword evidence="2" id="KW-0378">Hydrolase</keyword>
<dbReference type="GO" id="GO:0000175">
    <property type="term" value="F:3'-5'-RNA exonuclease activity"/>
    <property type="evidence" value="ECO:0007669"/>
    <property type="project" value="TreeGrafter"/>
</dbReference>
<dbReference type="CDD" id="cd09083">
    <property type="entry name" value="EEP-1"/>
    <property type="match status" value="1"/>
</dbReference>
<keyword evidence="2" id="KW-0255">Endonuclease</keyword>
<dbReference type="Pfam" id="PF03372">
    <property type="entry name" value="Exo_endo_phos"/>
    <property type="match status" value="1"/>
</dbReference>
<dbReference type="InterPro" id="IPR005135">
    <property type="entry name" value="Endo/exonuclease/phosphatase"/>
</dbReference>
<dbReference type="PANTHER" id="PTHR12121">
    <property type="entry name" value="CARBON CATABOLITE REPRESSOR PROTEIN 4"/>
    <property type="match status" value="1"/>
</dbReference>
<dbReference type="InterPro" id="IPR036691">
    <property type="entry name" value="Endo/exonu/phosph_ase_sf"/>
</dbReference>
<keyword evidence="2" id="KW-0269">Exonuclease</keyword>
<protein>
    <submittedName>
        <fullName evidence="2">Endonuclease/Exonuclease/phosphatase family protein</fullName>
    </submittedName>
</protein>
<feature type="domain" description="Endonuclease/exonuclease/phosphatase" evidence="1">
    <location>
        <begin position="39"/>
        <end position="287"/>
    </location>
</feature>
<reference evidence="2 3" key="1">
    <citation type="submission" date="2019-02" db="EMBL/GenBank/DDBJ databases">
        <title>Deep-cultivation of Planctomycetes and their phenomic and genomic characterization uncovers novel biology.</title>
        <authorList>
            <person name="Wiegand S."/>
            <person name="Jogler M."/>
            <person name="Boedeker C."/>
            <person name="Pinto D."/>
            <person name="Vollmers J."/>
            <person name="Rivas-Marin E."/>
            <person name="Kohn T."/>
            <person name="Peeters S.H."/>
            <person name="Heuer A."/>
            <person name="Rast P."/>
            <person name="Oberbeckmann S."/>
            <person name="Bunk B."/>
            <person name="Jeske O."/>
            <person name="Meyerdierks A."/>
            <person name="Storesund J.E."/>
            <person name="Kallscheuer N."/>
            <person name="Luecker S."/>
            <person name="Lage O.M."/>
            <person name="Pohl T."/>
            <person name="Merkel B.J."/>
            <person name="Hornburger P."/>
            <person name="Mueller R.-W."/>
            <person name="Bruemmer F."/>
            <person name="Labrenz M."/>
            <person name="Spormann A.M."/>
            <person name="Op Den Camp H."/>
            <person name="Overmann J."/>
            <person name="Amann R."/>
            <person name="Jetten M.S.M."/>
            <person name="Mascher T."/>
            <person name="Medema M.H."/>
            <person name="Devos D.P."/>
            <person name="Kaster A.-K."/>
            <person name="Ovreas L."/>
            <person name="Rohde M."/>
            <person name="Galperin M.Y."/>
            <person name="Jogler C."/>
        </authorList>
    </citation>
    <scope>NUCLEOTIDE SEQUENCE [LARGE SCALE GENOMIC DNA]</scope>
    <source>
        <strain evidence="2 3">Pan54</strain>
    </source>
</reference>
<dbReference type="RefSeq" id="WP_207310077.1">
    <property type="nucleotide sequence ID" value="NZ_SJPG01000001.1"/>
</dbReference>
<dbReference type="EMBL" id="SJPG01000001">
    <property type="protein sequence ID" value="TWT60859.1"/>
    <property type="molecule type" value="Genomic_DNA"/>
</dbReference>
<dbReference type="Proteomes" id="UP000316095">
    <property type="component" value="Unassembled WGS sequence"/>
</dbReference>
<gene>
    <name evidence="2" type="ORF">Pan54_15870</name>
</gene>
<proteinExistence type="predicted"/>
<dbReference type="Gene3D" id="3.60.10.10">
    <property type="entry name" value="Endonuclease/exonuclease/phosphatase"/>
    <property type="match status" value="1"/>
</dbReference>
<evidence type="ECO:0000313" key="2">
    <source>
        <dbReference type="EMBL" id="TWT60859.1"/>
    </source>
</evidence>
<evidence type="ECO:0000259" key="1">
    <source>
        <dbReference type="Pfam" id="PF03372"/>
    </source>
</evidence>
<dbReference type="SUPFAM" id="SSF56219">
    <property type="entry name" value="DNase I-like"/>
    <property type="match status" value="1"/>
</dbReference>
<sequence>MSIPISVRILSTWVCSTVLFGSMILSKPLLTDAKDVRVMSFNIRYGSARDGENHWEKRKENVIKTIAAFNPDLLGTQETLGFQKQYLDENLIGYTSLGVGREDGGQTGEMTALFYKTDRFEKLSEGHFWLSESPNSPGSKSWDSSLPRMCSWIKLRDRKADDQPIFFLNTHFDHRGPQARIESAKLIRHKLDELARGCRLIVTGDFNAAFQSEPYKALFENTKELTLLDSYHTATPDNAPGEATFSGFKSGVVEGARIDWIAVSDDWKILSANIDRTEFDGRTPSDHHPVTAILTHE</sequence>
<dbReference type="InterPro" id="IPR050410">
    <property type="entry name" value="CCR4/nocturin_mRNA_transcr"/>
</dbReference>
<keyword evidence="3" id="KW-1185">Reference proteome</keyword>
<dbReference type="AlphaFoldDB" id="A0A5C5XDY3"/>
<dbReference type="GO" id="GO:0004519">
    <property type="term" value="F:endonuclease activity"/>
    <property type="evidence" value="ECO:0007669"/>
    <property type="project" value="UniProtKB-KW"/>
</dbReference>
<accession>A0A5C5XDY3</accession>
<keyword evidence="2" id="KW-0540">Nuclease</keyword>
<dbReference type="PANTHER" id="PTHR12121:SF36">
    <property type="entry name" value="ENDONUCLEASE_EXONUCLEASE_PHOSPHATASE DOMAIN-CONTAINING PROTEIN"/>
    <property type="match status" value="1"/>
</dbReference>
<organism evidence="2 3">
    <name type="scientific">Rubinisphaera italica</name>
    <dbReference type="NCBI Taxonomy" id="2527969"/>
    <lineage>
        <taxon>Bacteria</taxon>
        <taxon>Pseudomonadati</taxon>
        <taxon>Planctomycetota</taxon>
        <taxon>Planctomycetia</taxon>
        <taxon>Planctomycetales</taxon>
        <taxon>Planctomycetaceae</taxon>
        <taxon>Rubinisphaera</taxon>
    </lineage>
</organism>
<evidence type="ECO:0000313" key="3">
    <source>
        <dbReference type="Proteomes" id="UP000316095"/>
    </source>
</evidence>
<comment type="caution">
    <text evidence="2">The sequence shown here is derived from an EMBL/GenBank/DDBJ whole genome shotgun (WGS) entry which is preliminary data.</text>
</comment>